<gene>
    <name evidence="1" type="ORF">H8696_09730</name>
</gene>
<evidence type="ECO:0000313" key="1">
    <source>
        <dbReference type="EMBL" id="MBC8532127.1"/>
    </source>
</evidence>
<name>A0A926HLI9_9FIRM</name>
<dbReference type="Pfam" id="PF14196">
    <property type="entry name" value="ATC_hydrolase"/>
    <property type="match status" value="1"/>
</dbReference>
<proteinExistence type="predicted"/>
<reference evidence="1" key="1">
    <citation type="submission" date="2020-08" db="EMBL/GenBank/DDBJ databases">
        <title>Genome public.</title>
        <authorList>
            <person name="Liu C."/>
            <person name="Sun Q."/>
        </authorList>
    </citation>
    <scope>NUCLEOTIDE SEQUENCE</scope>
    <source>
        <strain evidence="1">NSJ-53</strain>
    </source>
</reference>
<organism evidence="1 2">
    <name type="scientific">Gehongia tenuis</name>
    <dbReference type="NCBI Taxonomy" id="2763655"/>
    <lineage>
        <taxon>Bacteria</taxon>
        <taxon>Bacillati</taxon>
        <taxon>Bacillota</taxon>
        <taxon>Clostridia</taxon>
        <taxon>Christensenellales</taxon>
        <taxon>Christensenellaceae</taxon>
        <taxon>Gehongia</taxon>
    </lineage>
</organism>
<dbReference type="AlphaFoldDB" id="A0A926HLI9"/>
<dbReference type="GO" id="GO:0016787">
    <property type="term" value="F:hydrolase activity"/>
    <property type="evidence" value="ECO:0007669"/>
    <property type="project" value="UniProtKB-KW"/>
</dbReference>
<protein>
    <submittedName>
        <fullName evidence="1">L-2-amino-thiazoline-4-carboxylic acid hydrolase</fullName>
    </submittedName>
</protein>
<dbReference type="RefSeq" id="WP_249317240.1">
    <property type="nucleotide sequence ID" value="NZ_JACRSR010000004.1"/>
</dbReference>
<dbReference type="Proteomes" id="UP000623172">
    <property type="component" value="Unassembled WGS sequence"/>
</dbReference>
<evidence type="ECO:0000313" key="2">
    <source>
        <dbReference type="Proteomes" id="UP000623172"/>
    </source>
</evidence>
<accession>A0A926HLI9</accession>
<comment type="caution">
    <text evidence="1">The sequence shown here is derived from an EMBL/GenBank/DDBJ whole genome shotgun (WGS) entry which is preliminary data.</text>
</comment>
<dbReference type="InterPro" id="IPR026002">
    <property type="entry name" value="ATC_hydrolase-like"/>
</dbReference>
<keyword evidence="2" id="KW-1185">Reference proteome</keyword>
<dbReference type="EMBL" id="JACRSR010000004">
    <property type="protein sequence ID" value="MBC8532127.1"/>
    <property type="molecule type" value="Genomic_DNA"/>
</dbReference>
<keyword evidence="1" id="KW-0378">Hydrolase</keyword>
<sequence>MAAEKDRDLDLEPVSMYVLFARLFAHITKEVGEQCGEVGIQAVREGVRQFGLERGRDIARRAKALGHENDLEHYLSSYDMGRADDFNSVNTLCDEGLIQDFSGCVFAEQWQKDGTEKYGIHYCEVIDPSIAEGYNANMECIHDQHFFKDGKCHFCFRMKKES</sequence>